<dbReference type="EMBL" id="UINC01187597">
    <property type="protein sequence ID" value="SVE00398.1"/>
    <property type="molecule type" value="Genomic_DNA"/>
</dbReference>
<keyword evidence="1" id="KW-0472">Membrane</keyword>
<feature type="non-terminal residue" evidence="2">
    <location>
        <position position="1"/>
    </location>
</feature>
<accession>A0A383A0F0</accession>
<dbReference type="AlphaFoldDB" id="A0A383A0F0"/>
<feature type="transmembrane region" description="Helical" evidence="1">
    <location>
        <begin position="73"/>
        <end position="91"/>
    </location>
</feature>
<name>A0A383A0F0_9ZZZZ</name>
<proteinExistence type="predicted"/>
<protein>
    <submittedName>
        <fullName evidence="2">Uncharacterized protein</fullName>
    </submittedName>
</protein>
<keyword evidence="1" id="KW-0812">Transmembrane</keyword>
<organism evidence="2">
    <name type="scientific">marine metagenome</name>
    <dbReference type="NCBI Taxonomy" id="408172"/>
    <lineage>
        <taxon>unclassified sequences</taxon>
        <taxon>metagenomes</taxon>
        <taxon>ecological metagenomes</taxon>
    </lineage>
</organism>
<gene>
    <name evidence="2" type="ORF">METZ01_LOCUS453252</name>
</gene>
<evidence type="ECO:0000313" key="2">
    <source>
        <dbReference type="EMBL" id="SVE00398.1"/>
    </source>
</evidence>
<evidence type="ECO:0000256" key="1">
    <source>
        <dbReference type="SAM" id="Phobius"/>
    </source>
</evidence>
<reference evidence="2" key="1">
    <citation type="submission" date="2018-05" db="EMBL/GenBank/DDBJ databases">
        <authorList>
            <person name="Lanie J.A."/>
            <person name="Ng W.-L."/>
            <person name="Kazmierczak K.M."/>
            <person name="Andrzejewski T.M."/>
            <person name="Davidsen T.M."/>
            <person name="Wayne K.J."/>
            <person name="Tettelin H."/>
            <person name="Glass J.I."/>
            <person name="Rusch D."/>
            <person name="Podicherti R."/>
            <person name="Tsui H.-C.T."/>
            <person name="Winkler M.E."/>
        </authorList>
    </citation>
    <scope>NUCLEOTIDE SEQUENCE</scope>
</reference>
<sequence length="96" mass="10648">LLSFIGCSSSKYLTALPAQMTDLDLCVTANHDLSNPENKTLKEEIINRNLDCEKYRYQINRAIANNNRDSDRIGSILISVLVTLGILSLATSGNKY</sequence>
<keyword evidence="1" id="KW-1133">Transmembrane helix</keyword>